<proteinExistence type="predicted"/>
<gene>
    <name evidence="1" type="ORF">C0039_15995</name>
</gene>
<keyword evidence="2" id="KW-1185">Reference proteome</keyword>
<evidence type="ECO:0000313" key="2">
    <source>
        <dbReference type="Proteomes" id="UP000235005"/>
    </source>
</evidence>
<name>A0A2N5WZN6_9GAMM</name>
<dbReference type="EMBL" id="PKUS01000025">
    <property type="protein sequence ID" value="PLW67700.1"/>
    <property type="molecule type" value="Genomic_DNA"/>
</dbReference>
<dbReference type="RefSeq" id="WP_101518656.1">
    <property type="nucleotide sequence ID" value="NZ_PKUS01000025.1"/>
</dbReference>
<accession>A0A2N5WZN6</accession>
<protein>
    <submittedName>
        <fullName evidence="1">Uncharacterized protein</fullName>
    </submittedName>
</protein>
<sequence length="80" mass="8749">MHNTAHMTHVTTGLDTRLAAAMMSEAVIDPVTLSQLDVSLFRSLLKIGHPKERICSALDLSYAEYDCIVGLMESAQDNAE</sequence>
<reference evidence="1 2" key="1">
    <citation type="submission" date="2018-01" db="EMBL/GenBank/DDBJ databases">
        <title>The draft genome sequence of Halioglobus lutimaris HF004.</title>
        <authorList>
            <person name="Du Z.-J."/>
            <person name="Shi M.-J."/>
        </authorList>
    </citation>
    <scope>NUCLEOTIDE SEQUENCE [LARGE SCALE GENOMIC DNA]</scope>
    <source>
        <strain evidence="1 2">HF004</strain>
    </source>
</reference>
<evidence type="ECO:0000313" key="1">
    <source>
        <dbReference type="EMBL" id="PLW67700.1"/>
    </source>
</evidence>
<comment type="caution">
    <text evidence="1">The sequence shown here is derived from an EMBL/GenBank/DDBJ whole genome shotgun (WGS) entry which is preliminary data.</text>
</comment>
<dbReference type="AlphaFoldDB" id="A0A2N5WZN6"/>
<organism evidence="1 2">
    <name type="scientific">Pseudohalioglobus lutimaris</name>
    <dbReference type="NCBI Taxonomy" id="1737061"/>
    <lineage>
        <taxon>Bacteria</taxon>
        <taxon>Pseudomonadati</taxon>
        <taxon>Pseudomonadota</taxon>
        <taxon>Gammaproteobacteria</taxon>
        <taxon>Cellvibrionales</taxon>
        <taxon>Halieaceae</taxon>
        <taxon>Pseudohalioglobus</taxon>
    </lineage>
</organism>
<dbReference type="Proteomes" id="UP000235005">
    <property type="component" value="Unassembled WGS sequence"/>
</dbReference>